<organism evidence="1 2">
    <name type="scientific">Sorangium cellulosum</name>
    <name type="common">Polyangium cellulosum</name>
    <dbReference type="NCBI Taxonomy" id="56"/>
    <lineage>
        <taxon>Bacteria</taxon>
        <taxon>Pseudomonadati</taxon>
        <taxon>Myxococcota</taxon>
        <taxon>Polyangia</taxon>
        <taxon>Polyangiales</taxon>
        <taxon>Polyangiaceae</taxon>
        <taxon>Sorangium</taxon>
    </lineage>
</organism>
<reference evidence="1 2" key="1">
    <citation type="submission" date="2014-02" db="EMBL/GenBank/DDBJ databases">
        <title>The small core and large imbalanced accessory genome model reveals a collaborative survival strategy of Sorangium cellulosum strains in nature.</title>
        <authorList>
            <person name="Han K."/>
            <person name="Peng R."/>
            <person name="Blom J."/>
            <person name="Li Y.-Z."/>
        </authorList>
    </citation>
    <scope>NUCLEOTIDE SEQUENCE [LARGE SCALE GENOMIC DNA]</scope>
    <source>
        <strain evidence="1 2">So0157-25</strain>
    </source>
</reference>
<dbReference type="Proteomes" id="UP000075420">
    <property type="component" value="Unassembled WGS sequence"/>
</dbReference>
<gene>
    <name evidence="1" type="ORF">BE08_31445</name>
</gene>
<dbReference type="AlphaFoldDB" id="A0A150PTC3"/>
<evidence type="ECO:0000313" key="1">
    <source>
        <dbReference type="EMBL" id="KYF58920.1"/>
    </source>
</evidence>
<comment type="caution">
    <text evidence="1">The sequence shown here is derived from an EMBL/GenBank/DDBJ whole genome shotgun (WGS) entry which is preliminary data.</text>
</comment>
<sequence length="160" mass="17644">MLFQMIADVARPHKARLVLQRFETARHGAALSVVEATPLAADAYLSGGYELVYLALRKAPASDQDWGFVDREAADLLEFAGARQRGEDLEQVTIRPLARKTNVARLFAATKAAIAAACKQGVTLNGQLYPKIFYAKELEARRSRLWVDIETKTISARVVG</sequence>
<name>A0A150PTC3_SORCE</name>
<accession>A0A150PTC3</accession>
<proteinExistence type="predicted"/>
<evidence type="ECO:0000313" key="2">
    <source>
        <dbReference type="Proteomes" id="UP000075420"/>
    </source>
</evidence>
<dbReference type="EMBL" id="JELY01000568">
    <property type="protein sequence ID" value="KYF58920.1"/>
    <property type="molecule type" value="Genomic_DNA"/>
</dbReference>
<protein>
    <submittedName>
        <fullName evidence="1">Uncharacterized protein</fullName>
    </submittedName>
</protein>